<dbReference type="RefSeq" id="XP_018060748.1">
    <property type="nucleotide sequence ID" value="XM_018216556.1"/>
</dbReference>
<dbReference type="AlphaFoldDB" id="A0A132B2C2"/>
<reference evidence="2 3" key="1">
    <citation type="submission" date="2015-10" db="EMBL/GenBank/DDBJ databases">
        <title>Full genome of DAOMC 229536 Phialocephala scopiformis, a fungal endophyte of spruce producing the potent anti-insectan compound rugulosin.</title>
        <authorList>
            <consortium name="DOE Joint Genome Institute"/>
            <person name="Walker A.K."/>
            <person name="Frasz S.L."/>
            <person name="Seifert K.A."/>
            <person name="Miller J.D."/>
            <person name="Mondo S.J."/>
            <person name="Labutti K."/>
            <person name="Lipzen A."/>
            <person name="Dockter R."/>
            <person name="Kennedy M."/>
            <person name="Grigoriev I.V."/>
            <person name="Spatafora J.W."/>
        </authorList>
    </citation>
    <scope>NUCLEOTIDE SEQUENCE [LARGE SCALE GENOMIC DNA]</scope>
    <source>
        <strain evidence="2 3">CBS 120377</strain>
    </source>
</reference>
<feature type="compositionally biased region" description="Low complexity" evidence="1">
    <location>
        <begin position="60"/>
        <end position="77"/>
    </location>
</feature>
<organism evidence="2 3">
    <name type="scientific">Mollisia scopiformis</name>
    <name type="common">Conifer needle endophyte fungus</name>
    <name type="synonym">Phialocephala scopiformis</name>
    <dbReference type="NCBI Taxonomy" id="149040"/>
    <lineage>
        <taxon>Eukaryota</taxon>
        <taxon>Fungi</taxon>
        <taxon>Dikarya</taxon>
        <taxon>Ascomycota</taxon>
        <taxon>Pezizomycotina</taxon>
        <taxon>Leotiomycetes</taxon>
        <taxon>Helotiales</taxon>
        <taxon>Mollisiaceae</taxon>
        <taxon>Mollisia</taxon>
    </lineage>
</organism>
<name>A0A132B2C2_MOLSC</name>
<dbReference type="GeneID" id="28826282"/>
<proteinExistence type="predicted"/>
<dbReference type="EMBL" id="KQ947447">
    <property type="protein sequence ID" value="KUJ06393.1"/>
    <property type="molecule type" value="Genomic_DNA"/>
</dbReference>
<keyword evidence="3" id="KW-1185">Reference proteome</keyword>
<dbReference type="InParanoid" id="A0A132B2C2"/>
<gene>
    <name evidence="2" type="ORF">LY89DRAFT_692520</name>
</gene>
<feature type="compositionally biased region" description="Low complexity" evidence="1">
    <location>
        <begin position="1"/>
        <end position="15"/>
    </location>
</feature>
<accession>A0A132B2C2</accession>
<protein>
    <submittedName>
        <fullName evidence="2">Uncharacterized protein</fullName>
    </submittedName>
</protein>
<sequence>MGSSSSSPVSSRSASLNRGRLSSLTPDSDLKSISPIAPIMQLARRPGFSLSNSTQDSFQTSRPIATPTSSRRSTSTTPGPPLSPMSRIRLGISEDNKARRSNPSRAHRRPPIIESPEVEESTCHCPLGHKDFDTCSADPHSIYYKSPSPETPAMDKKSRATTTPRGSRKRKAISYLEEEAKYVCGCGGGHDDDLECEYASTLKKHVEITTS</sequence>
<dbReference type="Proteomes" id="UP000070700">
    <property type="component" value="Unassembled WGS sequence"/>
</dbReference>
<feature type="region of interest" description="Disordered" evidence="1">
    <location>
        <begin position="47"/>
        <end position="120"/>
    </location>
</feature>
<evidence type="ECO:0000313" key="3">
    <source>
        <dbReference type="Proteomes" id="UP000070700"/>
    </source>
</evidence>
<evidence type="ECO:0000313" key="2">
    <source>
        <dbReference type="EMBL" id="KUJ06393.1"/>
    </source>
</evidence>
<feature type="compositionally biased region" description="Basic residues" evidence="1">
    <location>
        <begin position="99"/>
        <end position="110"/>
    </location>
</feature>
<dbReference type="KEGG" id="psco:LY89DRAFT_692520"/>
<feature type="region of interest" description="Disordered" evidence="1">
    <location>
        <begin position="1"/>
        <end position="34"/>
    </location>
</feature>
<feature type="compositionally biased region" description="Polar residues" evidence="1">
    <location>
        <begin position="49"/>
        <end position="59"/>
    </location>
</feature>
<feature type="region of interest" description="Disordered" evidence="1">
    <location>
        <begin position="144"/>
        <end position="170"/>
    </location>
</feature>
<evidence type="ECO:0000256" key="1">
    <source>
        <dbReference type="SAM" id="MobiDB-lite"/>
    </source>
</evidence>